<comment type="caution">
    <text evidence="5">The sequence shown here is derived from an EMBL/GenBank/DDBJ whole genome shotgun (WGS) entry which is preliminary data.</text>
</comment>
<evidence type="ECO:0000256" key="3">
    <source>
        <dbReference type="PROSITE-ProRule" id="PRU00335"/>
    </source>
</evidence>
<dbReference type="Proteomes" id="UP000481030">
    <property type="component" value="Unassembled WGS sequence"/>
</dbReference>
<reference evidence="5 6" key="1">
    <citation type="journal article" date="2016" name="Antonie Van Leeuwenhoek">
        <title>Bacillus depressus sp. nov., isolated from soil of a sunflower field.</title>
        <authorList>
            <person name="Wei X."/>
            <person name="Xin D."/>
            <person name="Xin Y."/>
            <person name="Zhang H."/>
            <person name="Wang T."/>
            <person name="Zhang J."/>
        </authorList>
    </citation>
    <scope>NUCLEOTIDE SEQUENCE [LARGE SCALE GENOMIC DNA]</scope>
    <source>
        <strain evidence="5 6">BZ1</strain>
    </source>
</reference>
<dbReference type="PRINTS" id="PR00455">
    <property type="entry name" value="HTHTETR"/>
</dbReference>
<dbReference type="InterPro" id="IPR023772">
    <property type="entry name" value="DNA-bd_HTH_TetR-type_CS"/>
</dbReference>
<dbReference type="PROSITE" id="PS01081">
    <property type="entry name" value="HTH_TETR_1"/>
    <property type="match status" value="1"/>
</dbReference>
<dbReference type="PANTHER" id="PTHR43479:SF7">
    <property type="entry name" value="TETR-FAMILY TRANSCRIPTIONAL REGULATOR"/>
    <property type="match status" value="1"/>
</dbReference>
<evidence type="ECO:0000256" key="1">
    <source>
        <dbReference type="ARBA" id="ARBA00022491"/>
    </source>
</evidence>
<keyword evidence="2 3" id="KW-0238">DNA-binding</keyword>
<dbReference type="PANTHER" id="PTHR43479">
    <property type="entry name" value="ACREF/ENVCD OPERON REPRESSOR-RELATED"/>
    <property type="match status" value="1"/>
</dbReference>
<evidence type="ECO:0000259" key="4">
    <source>
        <dbReference type="PROSITE" id="PS50977"/>
    </source>
</evidence>
<proteinExistence type="predicted"/>
<organism evidence="5 6">
    <name type="scientific">Cytobacillus depressus</name>
    <dbReference type="NCBI Taxonomy" id="1602942"/>
    <lineage>
        <taxon>Bacteria</taxon>
        <taxon>Bacillati</taxon>
        <taxon>Bacillota</taxon>
        <taxon>Bacilli</taxon>
        <taxon>Bacillales</taxon>
        <taxon>Bacillaceae</taxon>
        <taxon>Cytobacillus</taxon>
    </lineage>
</organism>
<dbReference type="InterPro" id="IPR009057">
    <property type="entry name" value="Homeodomain-like_sf"/>
</dbReference>
<dbReference type="SUPFAM" id="SSF46689">
    <property type="entry name" value="Homeodomain-like"/>
    <property type="match status" value="1"/>
</dbReference>
<evidence type="ECO:0000256" key="2">
    <source>
        <dbReference type="ARBA" id="ARBA00023125"/>
    </source>
</evidence>
<dbReference type="SUPFAM" id="SSF48498">
    <property type="entry name" value="Tetracyclin repressor-like, C-terminal domain"/>
    <property type="match status" value="1"/>
</dbReference>
<dbReference type="InterPro" id="IPR001647">
    <property type="entry name" value="HTH_TetR"/>
</dbReference>
<gene>
    <name evidence="5" type="ORF">F7731_05375</name>
</gene>
<dbReference type="RefSeq" id="WP_151533744.1">
    <property type="nucleotide sequence ID" value="NZ_WBOS01000002.1"/>
</dbReference>
<dbReference type="PROSITE" id="PS50977">
    <property type="entry name" value="HTH_TETR_2"/>
    <property type="match status" value="1"/>
</dbReference>
<feature type="DNA-binding region" description="H-T-H motif" evidence="3">
    <location>
        <begin position="39"/>
        <end position="58"/>
    </location>
</feature>
<evidence type="ECO:0000313" key="6">
    <source>
        <dbReference type="Proteomes" id="UP000481030"/>
    </source>
</evidence>
<dbReference type="Pfam" id="PF00440">
    <property type="entry name" value="TetR_N"/>
    <property type="match status" value="1"/>
</dbReference>
<dbReference type="InterPro" id="IPR050624">
    <property type="entry name" value="HTH-type_Tx_Regulator"/>
</dbReference>
<protein>
    <submittedName>
        <fullName evidence="5">TetR/AcrR family transcriptional regulator</fullName>
    </submittedName>
</protein>
<dbReference type="Gene3D" id="1.10.10.60">
    <property type="entry name" value="Homeodomain-like"/>
    <property type="match status" value="1"/>
</dbReference>
<feature type="domain" description="HTH tetR-type" evidence="4">
    <location>
        <begin position="16"/>
        <end position="76"/>
    </location>
</feature>
<keyword evidence="6" id="KW-1185">Reference proteome</keyword>
<dbReference type="EMBL" id="WBOS01000002">
    <property type="protein sequence ID" value="KAB2337060.1"/>
    <property type="molecule type" value="Genomic_DNA"/>
</dbReference>
<accession>A0A6L3VBG3</accession>
<dbReference type="Gene3D" id="1.10.357.10">
    <property type="entry name" value="Tetracycline Repressor, domain 2"/>
    <property type="match status" value="1"/>
</dbReference>
<keyword evidence="1" id="KW-0678">Repressor</keyword>
<dbReference type="AlphaFoldDB" id="A0A6L3VBG3"/>
<dbReference type="InterPro" id="IPR036271">
    <property type="entry name" value="Tet_transcr_reg_TetR-rel_C_sf"/>
</dbReference>
<dbReference type="GO" id="GO:0003677">
    <property type="term" value="F:DNA binding"/>
    <property type="evidence" value="ECO:0007669"/>
    <property type="project" value="UniProtKB-UniRule"/>
</dbReference>
<dbReference type="OrthoDB" id="2720430at2"/>
<sequence>MVIENEAIDKRHLRSVITREKLLEAAKEVFVKEGYQKTTISQIIKKAKVGYGTAYVHFEGKDDILIVLMEDVMQQFYQIAETPFFPQTKEEAEEIIQTQAYSFLKLAEKERPMMRVFHQAIGFSTAVSNNWRKIQTKFIQGISKDIAYSQQSGIAGKGLNHEIVARAWFYTNEMYLWEIVRDENLATVEEISKTITSIYTSGLYK</sequence>
<evidence type="ECO:0000313" key="5">
    <source>
        <dbReference type="EMBL" id="KAB2337060.1"/>
    </source>
</evidence>
<name>A0A6L3VBG3_9BACI</name>